<reference evidence="1 2" key="1">
    <citation type="submission" date="2020-08" db="EMBL/GenBank/DDBJ databases">
        <authorList>
            <person name="Koutsovoulos G."/>
            <person name="Danchin GJ E."/>
        </authorList>
    </citation>
    <scope>NUCLEOTIDE SEQUENCE [LARGE SCALE GENOMIC DNA]</scope>
</reference>
<name>A0A6V7W1Z2_MELEN</name>
<sequence length="71" mass="7314">MSKSEEFMENFWKDMAEKGSYSYGSERIAPLDLGKLFGIESGSSGGGGGGGGGSGGDNNPLAGLFSLFGRR</sequence>
<dbReference type="Proteomes" id="UP000580250">
    <property type="component" value="Unassembled WGS sequence"/>
</dbReference>
<dbReference type="AlphaFoldDB" id="A0A6V7W1Z2"/>
<evidence type="ECO:0000313" key="2">
    <source>
        <dbReference type="Proteomes" id="UP000580250"/>
    </source>
</evidence>
<accession>A0A6V7W1Z2</accession>
<proteinExistence type="predicted"/>
<protein>
    <submittedName>
        <fullName evidence="1">Uncharacterized protein</fullName>
    </submittedName>
</protein>
<evidence type="ECO:0000313" key="1">
    <source>
        <dbReference type="EMBL" id="CAD2180461.1"/>
    </source>
</evidence>
<comment type="caution">
    <text evidence="1">The sequence shown here is derived from an EMBL/GenBank/DDBJ whole genome shotgun (WGS) entry which is preliminary data.</text>
</comment>
<gene>
    <name evidence="1" type="ORF">MENT_LOCUS32538</name>
</gene>
<dbReference type="EMBL" id="CAJEWN010000371">
    <property type="protein sequence ID" value="CAD2180461.1"/>
    <property type="molecule type" value="Genomic_DNA"/>
</dbReference>
<organism evidence="1 2">
    <name type="scientific">Meloidogyne enterolobii</name>
    <name type="common">Root-knot nematode worm</name>
    <name type="synonym">Meloidogyne mayaguensis</name>
    <dbReference type="NCBI Taxonomy" id="390850"/>
    <lineage>
        <taxon>Eukaryota</taxon>
        <taxon>Metazoa</taxon>
        <taxon>Ecdysozoa</taxon>
        <taxon>Nematoda</taxon>
        <taxon>Chromadorea</taxon>
        <taxon>Rhabditida</taxon>
        <taxon>Tylenchina</taxon>
        <taxon>Tylenchomorpha</taxon>
        <taxon>Tylenchoidea</taxon>
        <taxon>Meloidogynidae</taxon>
        <taxon>Meloidogyninae</taxon>
        <taxon>Meloidogyne</taxon>
    </lineage>
</organism>